<dbReference type="SMART" id="SM00947">
    <property type="entry name" value="Pro_CA"/>
    <property type="match status" value="1"/>
</dbReference>
<dbReference type="GO" id="GO:0008270">
    <property type="term" value="F:zinc ion binding"/>
    <property type="evidence" value="ECO:0007669"/>
    <property type="project" value="UniProtKB-UniRule"/>
</dbReference>
<evidence type="ECO:0000313" key="6">
    <source>
        <dbReference type="Proteomes" id="UP000008827"/>
    </source>
</evidence>
<keyword evidence="2 3" id="KW-0862">Zinc</keyword>
<dbReference type="SUPFAM" id="SSF53056">
    <property type="entry name" value="beta-carbonic anhydrase, cab"/>
    <property type="match status" value="1"/>
</dbReference>
<comment type="function">
    <text evidence="3">Reversible hydration of carbon dioxide.</text>
</comment>
<gene>
    <name evidence="5" type="primary">LOC100807954</name>
    <name evidence="4" type="ORF">GLYMA_14G181400</name>
</gene>
<dbReference type="RefSeq" id="XP_014622049.1">
    <property type="nucleotide sequence ID" value="XM_014766563.3"/>
</dbReference>
<keyword evidence="3" id="KW-0456">Lyase</keyword>
<accession>A0A0R0GEN7</accession>
<dbReference type="InterPro" id="IPR036874">
    <property type="entry name" value="Carbonic_anhydrase_sf"/>
</dbReference>
<evidence type="ECO:0000256" key="3">
    <source>
        <dbReference type="RuleBase" id="RU003956"/>
    </source>
</evidence>
<name>A0A0R0GEN7_SOYBN</name>
<organism evidence="4">
    <name type="scientific">Glycine max</name>
    <name type="common">Soybean</name>
    <name type="synonym">Glycine hispida</name>
    <dbReference type="NCBI Taxonomy" id="3847"/>
    <lineage>
        <taxon>Eukaryota</taxon>
        <taxon>Viridiplantae</taxon>
        <taxon>Streptophyta</taxon>
        <taxon>Embryophyta</taxon>
        <taxon>Tracheophyta</taxon>
        <taxon>Spermatophyta</taxon>
        <taxon>Magnoliopsida</taxon>
        <taxon>eudicotyledons</taxon>
        <taxon>Gunneridae</taxon>
        <taxon>Pentapetalae</taxon>
        <taxon>rosids</taxon>
        <taxon>fabids</taxon>
        <taxon>Fabales</taxon>
        <taxon>Fabaceae</taxon>
        <taxon>Papilionoideae</taxon>
        <taxon>50 kb inversion clade</taxon>
        <taxon>NPAAA clade</taxon>
        <taxon>indigoferoid/millettioid clade</taxon>
        <taxon>Phaseoleae</taxon>
        <taxon>Glycine</taxon>
        <taxon>Glycine subgen. Soja</taxon>
    </lineage>
</organism>
<dbReference type="KEGG" id="gmx:100807954"/>
<dbReference type="EC" id="4.2.1.1" evidence="3"/>
<dbReference type="GO" id="GO:0004089">
    <property type="term" value="F:carbonate dehydratase activity"/>
    <property type="evidence" value="ECO:0007669"/>
    <property type="project" value="UniProtKB-UniRule"/>
</dbReference>
<feature type="binding site" evidence="2">
    <location>
        <position position="96"/>
    </location>
    <ligand>
        <name>Zn(2+)</name>
        <dbReference type="ChEBI" id="CHEBI:29105"/>
    </ligand>
</feature>
<dbReference type="Pfam" id="PF00484">
    <property type="entry name" value="Pro_CA"/>
    <property type="match status" value="1"/>
</dbReference>
<dbReference type="SMR" id="A0A0R0GEN7"/>
<dbReference type="AlphaFoldDB" id="A0A0R0GEN7"/>
<dbReference type="OrthoDB" id="10248475at2759"/>
<comment type="catalytic activity">
    <reaction evidence="3">
        <text>hydrogencarbonate + H(+) = CO2 + H2O</text>
        <dbReference type="Rhea" id="RHEA:10748"/>
        <dbReference type="ChEBI" id="CHEBI:15377"/>
        <dbReference type="ChEBI" id="CHEBI:15378"/>
        <dbReference type="ChEBI" id="CHEBI:16526"/>
        <dbReference type="ChEBI" id="CHEBI:17544"/>
        <dbReference type="EC" id="4.2.1.1"/>
    </reaction>
</comment>
<protein>
    <recommendedName>
        <fullName evidence="3">Carbonic anhydrase</fullName>
        <ecNumber evidence="3">4.2.1.1</ecNumber>
    </recommendedName>
    <alternativeName>
        <fullName evidence="3">Carbonate dehydratase</fullName>
    </alternativeName>
</protein>
<comment type="similarity">
    <text evidence="1 3">Belongs to the beta-class carbonic anhydrase family.</text>
</comment>
<evidence type="ECO:0000313" key="4">
    <source>
        <dbReference type="EMBL" id="KRH16842.1"/>
    </source>
</evidence>
<dbReference type="Proteomes" id="UP000008827">
    <property type="component" value="Chromosome 14"/>
</dbReference>
<evidence type="ECO:0000256" key="1">
    <source>
        <dbReference type="ARBA" id="ARBA00006217"/>
    </source>
</evidence>
<dbReference type="EnsemblPlants" id="KRH16842">
    <property type="protein sequence ID" value="KRH16842"/>
    <property type="gene ID" value="GLYMA_14G181400"/>
</dbReference>
<keyword evidence="6" id="KW-1185">Reference proteome</keyword>
<keyword evidence="2" id="KW-0479">Metal-binding</keyword>
<comment type="cofactor">
    <cofactor evidence="2">
        <name>Zn(2+)</name>
        <dbReference type="ChEBI" id="CHEBI:29105"/>
    </cofactor>
    <text evidence="2">Binds 1 zinc ion per subunit.</text>
</comment>
<dbReference type="EMBL" id="CM000847">
    <property type="protein sequence ID" value="KRH16842.1"/>
    <property type="molecule type" value="Genomic_DNA"/>
</dbReference>
<dbReference type="Gene3D" id="3.40.1050.10">
    <property type="entry name" value="Carbonic anhydrase"/>
    <property type="match status" value="1"/>
</dbReference>
<proteinExistence type="inferred from homology"/>
<feature type="binding site" evidence="2">
    <location>
        <position position="99"/>
    </location>
    <ligand>
        <name>Zn(2+)</name>
        <dbReference type="ChEBI" id="CHEBI:29105"/>
    </ligand>
</feature>
<evidence type="ECO:0000256" key="2">
    <source>
        <dbReference type="PIRSR" id="PIRSR601765-1"/>
    </source>
</evidence>
<reference evidence="4 5" key="1">
    <citation type="journal article" date="2010" name="Nature">
        <title>Genome sequence of the palaeopolyploid soybean.</title>
        <authorList>
            <person name="Schmutz J."/>
            <person name="Cannon S.B."/>
            <person name="Schlueter J."/>
            <person name="Ma J."/>
            <person name="Mitros T."/>
            <person name="Nelson W."/>
            <person name="Hyten D.L."/>
            <person name="Song Q."/>
            <person name="Thelen J.J."/>
            <person name="Cheng J."/>
            <person name="Xu D."/>
            <person name="Hellsten U."/>
            <person name="May G.D."/>
            <person name="Yu Y."/>
            <person name="Sakurai T."/>
            <person name="Umezawa T."/>
            <person name="Bhattacharyya M.K."/>
            <person name="Sandhu D."/>
            <person name="Valliyodan B."/>
            <person name="Lindquist E."/>
            <person name="Peto M."/>
            <person name="Grant D."/>
            <person name="Shu S."/>
            <person name="Goodstein D."/>
            <person name="Barry K."/>
            <person name="Futrell-Griggs M."/>
            <person name="Abernathy B."/>
            <person name="Du J."/>
            <person name="Tian Z."/>
            <person name="Zhu L."/>
            <person name="Gill N."/>
            <person name="Joshi T."/>
            <person name="Libault M."/>
            <person name="Sethuraman A."/>
            <person name="Zhang X.-C."/>
            <person name="Shinozaki K."/>
            <person name="Nguyen H.T."/>
            <person name="Wing R.A."/>
            <person name="Cregan P."/>
            <person name="Specht J."/>
            <person name="Grimwood J."/>
            <person name="Rokhsar D."/>
            <person name="Stacey G."/>
            <person name="Shoemaker R.C."/>
            <person name="Jackson S.A."/>
        </authorList>
    </citation>
    <scope>NUCLEOTIDE SEQUENCE [LARGE SCALE GENOMIC DNA]</scope>
    <source>
        <strain evidence="5">cv. Williams 82</strain>
        <tissue evidence="4">Callus</tissue>
    </source>
</reference>
<dbReference type="InterPro" id="IPR001765">
    <property type="entry name" value="Carbonic_anhydrase"/>
</dbReference>
<reference evidence="5" key="2">
    <citation type="submission" date="2018-02" db="UniProtKB">
        <authorList>
            <consortium name="EnsemblPlants"/>
        </authorList>
    </citation>
    <scope>IDENTIFICATION</scope>
    <source>
        <strain evidence="5">Williams 82</strain>
    </source>
</reference>
<reference evidence="4" key="3">
    <citation type="submission" date="2018-07" db="EMBL/GenBank/DDBJ databases">
        <title>WGS assembly of Glycine max.</title>
        <authorList>
            <person name="Schmutz J."/>
            <person name="Cannon S."/>
            <person name="Schlueter J."/>
            <person name="Ma J."/>
            <person name="Mitros T."/>
            <person name="Nelson W."/>
            <person name="Hyten D."/>
            <person name="Song Q."/>
            <person name="Thelen J."/>
            <person name="Cheng J."/>
            <person name="Xu D."/>
            <person name="Hellsten U."/>
            <person name="May G."/>
            <person name="Yu Y."/>
            <person name="Sakurai T."/>
            <person name="Umezawa T."/>
            <person name="Bhattacharyya M."/>
            <person name="Sandhu D."/>
            <person name="Valliyodan B."/>
            <person name="Lindquist E."/>
            <person name="Peto M."/>
            <person name="Grant D."/>
            <person name="Shu S."/>
            <person name="Goodstein D."/>
            <person name="Barry K."/>
            <person name="Futrell-Griggs M."/>
            <person name="Abernathy B."/>
            <person name="Du J."/>
            <person name="Tian Z."/>
            <person name="Zhu L."/>
            <person name="Gill N."/>
            <person name="Joshi T."/>
            <person name="Libault M."/>
            <person name="Sethuraman A."/>
            <person name="Zhang X."/>
            <person name="Shinozaki K."/>
            <person name="Nguyen H."/>
            <person name="Wing R."/>
            <person name="Cregan P."/>
            <person name="Specht J."/>
            <person name="Grimwood J."/>
            <person name="Rokhsar D."/>
            <person name="Stacey G."/>
            <person name="Shoemaker R."/>
            <person name="Jackson S."/>
        </authorList>
    </citation>
    <scope>NUCLEOTIDE SEQUENCE</scope>
    <source>
        <tissue evidence="4">Callus</tissue>
    </source>
</reference>
<dbReference type="Gramene" id="KRH16842">
    <property type="protein sequence ID" value="KRH16842"/>
    <property type="gene ID" value="GLYMA_14G181400"/>
</dbReference>
<dbReference type="PANTHER" id="PTHR11002">
    <property type="entry name" value="CARBONIC ANHYDRASE"/>
    <property type="match status" value="1"/>
</dbReference>
<dbReference type="STRING" id="3847.A0A0R0GEN7"/>
<dbReference type="GeneID" id="100807954"/>
<dbReference type="PANTHER" id="PTHR11002:SF19">
    <property type="entry name" value="BETA CARBONIC ANHYDRASE 6, MITOCHONDRIAL"/>
    <property type="match status" value="1"/>
</dbReference>
<evidence type="ECO:0000313" key="5">
    <source>
        <dbReference type="EnsemblPlants" id="KRH16842"/>
    </source>
</evidence>
<sequence length="219" mass="24941">MVWSIRSRISSLLCSKAPLVGSYVYDSCWCLCFSAPTSSSIARPWPNFMDWVQMDRCRAAASLPLIKEQNGPSESNAALEFAVTTLQVENILVIGHSSCAGIEALMNMQEDVESGNFTHKWVANGKLAKQRTKAATAHLSFDQQCKFCEKESINQSLLNLLSYPWIEDRVRRELLSLHGGHYNFSNCSFEKWTLDFKECNVKEEEEESSYVVKEQEFWC</sequence>